<keyword evidence="4" id="KW-0812">Transmembrane</keyword>
<proteinExistence type="predicted"/>
<evidence type="ECO:0000256" key="3">
    <source>
        <dbReference type="SAM" id="MobiDB-lite"/>
    </source>
</evidence>
<dbReference type="PANTHER" id="PTHR10587:SF133">
    <property type="entry name" value="CHITIN DEACETYLASE 1-RELATED"/>
    <property type="match status" value="1"/>
</dbReference>
<evidence type="ECO:0000256" key="4">
    <source>
        <dbReference type="SAM" id="Phobius"/>
    </source>
</evidence>
<evidence type="ECO:0000256" key="1">
    <source>
        <dbReference type="ARBA" id="ARBA00022723"/>
    </source>
</evidence>
<sequence length="305" mass="32974">MRALFATDEAGGDPHRRRHPESMRSRRHWGGERGGELPAPVTHRSRHRLPRYTSDLGENSLIAPQRETRHDVRMNLLRLMVVAAAAIASSLFLAAPANAQDAPAAAPEAAAADDPWNGQIFLTFDDGPGGSYTDEILDVLAANDAKATFFMIGQNAQRDPARVRAVLEAGHTLGNHTWDHPDMTTLTRAQMDAQISRSQTLLESFGAEVNCFRPPYGAHNTTVNQAITAAGLQRQLWNEDTRDWSKPGVDAIVDVLLGATPGDVVLMHDGGGDRSQTVEALEIALPQLAAKGYTFGITPKCSSTA</sequence>
<protein>
    <submittedName>
        <fullName evidence="6">Polysaccharide deacetylase family protein</fullName>
    </submittedName>
</protein>
<dbReference type="InterPro" id="IPR002509">
    <property type="entry name" value="NODB_dom"/>
</dbReference>
<reference evidence="6 7" key="1">
    <citation type="submission" date="2019-10" db="EMBL/GenBank/DDBJ databases">
        <title>Glycomyces albidus sp. nov., a novel actinomycete isolated from rhizosphere soil of wheat (Triticum aestivum L.).</title>
        <authorList>
            <person name="Qian L."/>
        </authorList>
    </citation>
    <scope>NUCLEOTIDE SEQUENCE [LARGE SCALE GENOMIC DNA]</scope>
    <source>
        <strain evidence="6 7">NEAU-7082</strain>
    </source>
</reference>
<keyword evidence="2" id="KW-0378">Hydrolase</keyword>
<dbReference type="AlphaFoldDB" id="A0A6L5G524"/>
<keyword evidence="7" id="KW-1185">Reference proteome</keyword>
<dbReference type="Gene3D" id="3.20.20.370">
    <property type="entry name" value="Glycoside hydrolase/deacetylase"/>
    <property type="match status" value="1"/>
</dbReference>
<gene>
    <name evidence="6" type="ORF">GFD30_03895</name>
</gene>
<dbReference type="InterPro" id="IPR050248">
    <property type="entry name" value="Polysacc_deacetylase_ArnD"/>
</dbReference>
<dbReference type="GO" id="GO:0005975">
    <property type="term" value="P:carbohydrate metabolic process"/>
    <property type="evidence" value="ECO:0007669"/>
    <property type="project" value="InterPro"/>
</dbReference>
<dbReference type="GO" id="GO:0046872">
    <property type="term" value="F:metal ion binding"/>
    <property type="evidence" value="ECO:0007669"/>
    <property type="project" value="UniProtKB-KW"/>
</dbReference>
<keyword evidence="4" id="KW-1133">Transmembrane helix</keyword>
<feature type="region of interest" description="Disordered" evidence="3">
    <location>
        <begin position="1"/>
        <end position="44"/>
    </location>
</feature>
<accession>A0A6L5G524</accession>
<name>A0A6L5G524_9ACTN</name>
<organism evidence="6 7">
    <name type="scientific">Glycomyces albidus</name>
    <dbReference type="NCBI Taxonomy" id="2656774"/>
    <lineage>
        <taxon>Bacteria</taxon>
        <taxon>Bacillati</taxon>
        <taxon>Actinomycetota</taxon>
        <taxon>Actinomycetes</taxon>
        <taxon>Glycomycetales</taxon>
        <taxon>Glycomycetaceae</taxon>
        <taxon>Glycomyces</taxon>
    </lineage>
</organism>
<evidence type="ECO:0000259" key="5">
    <source>
        <dbReference type="PROSITE" id="PS51677"/>
    </source>
</evidence>
<keyword evidence="1" id="KW-0479">Metal-binding</keyword>
<feature type="domain" description="NodB homology" evidence="5">
    <location>
        <begin position="118"/>
        <end position="296"/>
    </location>
</feature>
<dbReference type="Proteomes" id="UP000477750">
    <property type="component" value="Unassembled WGS sequence"/>
</dbReference>
<dbReference type="Pfam" id="PF01522">
    <property type="entry name" value="Polysacc_deac_1"/>
    <property type="match status" value="1"/>
</dbReference>
<dbReference type="CDD" id="cd10917">
    <property type="entry name" value="CE4_NodB_like_6s_7s"/>
    <property type="match status" value="1"/>
</dbReference>
<dbReference type="PROSITE" id="PS51677">
    <property type="entry name" value="NODB"/>
    <property type="match status" value="1"/>
</dbReference>
<evidence type="ECO:0000256" key="2">
    <source>
        <dbReference type="ARBA" id="ARBA00022801"/>
    </source>
</evidence>
<evidence type="ECO:0000313" key="7">
    <source>
        <dbReference type="Proteomes" id="UP000477750"/>
    </source>
</evidence>
<feature type="transmembrane region" description="Helical" evidence="4">
    <location>
        <begin position="76"/>
        <end position="95"/>
    </location>
</feature>
<dbReference type="PANTHER" id="PTHR10587">
    <property type="entry name" value="GLYCOSYL TRANSFERASE-RELATED"/>
    <property type="match status" value="1"/>
</dbReference>
<evidence type="ECO:0000313" key="6">
    <source>
        <dbReference type="EMBL" id="MQM24727.1"/>
    </source>
</evidence>
<comment type="caution">
    <text evidence="6">The sequence shown here is derived from an EMBL/GenBank/DDBJ whole genome shotgun (WGS) entry which is preliminary data.</text>
</comment>
<feature type="compositionally biased region" description="Basic and acidic residues" evidence="3">
    <location>
        <begin position="20"/>
        <end position="35"/>
    </location>
</feature>
<dbReference type="EMBL" id="WIAO01000003">
    <property type="protein sequence ID" value="MQM24727.1"/>
    <property type="molecule type" value="Genomic_DNA"/>
</dbReference>
<dbReference type="GO" id="GO:0016810">
    <property type="term" value="F:hydrolase activity, acting on carbon-nitrogen (but not peptide) bonds"/>
    <property type="evidence" value="ECO:0007669"/>
    <property type="project" value="InterPro"/>
</dbReference>
<dbReference type="InterPro" id="IPR011330">
    <property type="entry name" value="Glyco_hydro/deAcase_b/a-brl"/>
</dbReference>
<keyword evidence="4" id="KW-0472">Membrane</keyword>
<dbReference type="SUPFAM" id="SSF88713">
    <property type="entry name" value="Glycoside hydrolase/deacetylase"/>
    <property type="match status" value="1"/>
</dbReference>
<dbReference type="GO" id="GO:0016020">
    <property type="term" value="C:membrane"/>
    <property type="evidence" value="ECO:0007669"/>
    <property type="project" value="TreeGrafter"/>
</dbReference>